<dbReference type="Proteomes" id="UP000623129">
    <property type="component" value="Unassembled WGS sequence"/>
</dbReference>
<protein>
    <submittedName>
        <fullName evidence="3">Uncharacterized protein</fullName>
    </submittedName>
</protein>
<sequence length="107" mass="11948">MGAFHKGFLLLLLLLLRSYTTRSASAHESTDRLINGWRDRSIDKEGQDQEGPEREGERSVSVSPSLSSPRKRAAGEKSAVSIQRFQVSNTQPFFLEPLIDTQIRCGS</sequence>
<evidence type="ECO:0000256" key="2">
    <source>
        <dbReference type="SAM" id="SignalP"/>
    </source>
</evidence>
<gene>
    <name evidence="3" type="ORF">FCM35_KLT21186</name>
</gene>
<evidence type="ECO:0000256" key="1">
    <source>
        <dbReference type="SAM" id="MobiDB-lite"/>
    </source>
</evidence>
<accession>A0A833RAT7</accession>
<keyword evidence="2" id="KW-0732">Signal</keyword>
<reference evidence="3" key="1">
    <citation type="submission" date="2020-01" db="EMBL/GenBank/DDBJ databases">
        <title>Genome sequence of Kobresia littledalei, the first chromosome-level genome in the family Cyperaceae.</title>
        <authorList>
            <person name="Qu G."/>
        </authorList>
    </citation>
    <scope>NUCLEOTIDE SEQUENCE</scope>
    <source>
        <strain evidence="3">C.B.Clarke</strain>
        <tissue evidence="3">Leaf</tissue>
    </source>
</reference>
<feature type="region of interest" description="Disordered" evidence="1">
    <location>
        <begin position="22"/>
        <end position="79"/>
    </location>
</feature>
<evidence type="ECO:0000313" key="3">
    <source>
        <dbReference type="EMBL" id="KAF3334582.1"/>
    </source>
</evidence>
<comment type="caution">
    <text evidence="3">The sequence shown here is derived from an EMBL/GenBank/DDBJ whole genome shotgun (WGS) entry which is preliminary data.</text>
</comment>
<feature type="compositionally biased region" description="Basic and acidic residues" evidence="1">
    <location>
        <begin position="37"/>
        <end position="58"/>
    </location>
</feature>
<evidence type="ECO:0000313" key="4">
    <source>
        <dbReference type="Proteomes" id="UP000623129"/>
    </source>
</evidence>
<feature type="chain" id="PRO_5032832615" evidence="2">
    <location>
        <begin position="24"/>
        <end position="107"/>
    </location>
</feature>
<proteinExistence type="predicted"/>
<keyword evidence="4" id="KW-1185">Reference proteome</keyword>
<dbReference type="AlphaFoldDB" id="A0A833RAT7"/>
<dbReference type="EMBL" id="SWLB01000009">
    <property type="protein sequence ID" value="KAF3334582.1"/>
    <property type="molecule type" value="Genomic_DNA"/>
</dbReference>
<name>A0A833RAT7_9POAL</name>
<organism evidence="3 4">
    <name type="scientific">Carex littledalei</name>
    <dbReference type="NCBI Taxonomy" id="544730"/>
    <lineage>
        <taxon>Eukaryota</taxon>
        <taxon>Viridiplantae</taxon>
        <taxon>Streptophyta</taxon>
        <taxon>Embryophyta</taxon>
        <taxon>Tracheophyta</taxon>
        <taxon>Spermatophyta</taxon>
        <taxon>Magnoliopsida</taxon>
        <taxon>Liliopsida</taxon>
        <taxon>Poales</taxon>
        <taxon>Cyperaceae</taxon>
        <taxon>Cyperoideae</taxon>
        <taxon>Cariceae</taxon>
        <taxon>Carex</taxon>
        <taxon>Carex subgen. Euthyceras</taxon>
    </lineage>
</organism>
<feature type="signal peptide" evidence="2">
    <location>
        <begin position="1"/>
        <end position="23"/>
    </location>
</feature>
<feature type="compositionally biased region" description="Low complexity" evidence="1">
    <location>
        <begin position="59"/>
        <end position="68"/>
    </location>
</feature>